<evidence type="ECO:0000259" key="1">
    <source>
        <dbReference type="PROSITE" id="PS50943"/>
    </source>
</evidence>
<evidence type="ECO:0000313" key="2">
    <source>
        <dbReference type="EMBL" id="AYF97384.1"/>
    </source>
</evidence>
<organism evidence="2 3">
    <name type="scientific">Protaetiibacter intestinalis</name>
    <dbReference type="NCBI Taxonomy" id="2419774"/>
    <lineage>
        <taxon>Bacteria</taxon>
        <taxon>Bacillati</taxon>
        <taxon>Actinomycetota</taxon>
        <taxon>Actinomycetes</taxon>
        <taxon>Micrococcales</taxon>
        <taxon>Microbacteriaceae</taxon>
        <taxon>Protaetiibacter</taxon>
    </lineage>
</organism>
<dbReference type="AlphaFoldDB" id="A0A387B1I5"/>
<sequence length="207" mass="22050">MRYYFGSDIVAEEVQGMTAATILRAARLDQGLAQTELARRAGTAQADVSLIERGHRVPTVDTLDRILRSAGHRLIAVPVRGATGVDTAATIADELAEGRADKAFRTFLSYSDSLADSDPAGRVILSAAAPATTGDDAWDAALAAVTEYWLDAAHAPKAEWLRDGSRTLAAPRPLDYARHAVSPDPADVPPQFLSRNILVDETTLASV</sequence>
<dbReference type="PROSITE" id="PS50943">
    <property type="entry name" value="HTH_CROC1"/>
    <property type="match status" value="1"/>
</dbReference>
<gene>
    <name evidence="2" type="ORF">D7I47_03370</name>
</gene>
<proteinExistence type="predicted"/>
<dbReference type="InterPro" id="IPR001387">
    <property type="entry name" value="Cro/C1-type_HTH"/>
</dbReference>
<dbReference type="CDD" id="cd00093">
    <property type="entry name" value="HTH_XRE"/>
    <property type="match status" value="1"/>
</dbReference>
<dbReference type="GO" id="GO:0003677">
    <property type="term" value="F:DNA binding"/>
    <property type="evidence" value="ECO:0007669"/>
    <property type="project" value="InterPro"/>
</dbReference>
<dbReference type="Proteomes" id="UP000278886">
    <property type="component" value="Chromosome"/>
</dbReference>
<dbReference type="SUPFAM" id="SSF47413">
    <property type="entry name" value="lambda repressor-like DNA-binding domains"/>
    <property type="match status" value="1"/>
</dbReference>
<dbReference type="Pfam" id="PF01381">
    <property type="entry name" value="HTH_3"/>
    <property type="match status" value="1"/>
</dbReference>
<accession>A0A387B1I5</accession>
<reference evidence="3" key="1">
    <citation type="submission" date="2018-09" db="EMBL/GenBank/DDBJ databases">
        <title>Genome sequencing of strain 2DFWR-13.</title>
        <authorList>
            <person name="Heo J."/>
            <person name="Kim S.-J."/>
            <person name="Kwon S.-W."/>
        </authorList>
    </citation>
    <scope>NUCLEOTIDE SEQUENCE [LARGE SCALE GENOMIC DNA]</scope>
    <source>
        <strain evidence="3">2DFWR-13</strain>
    </source>
</reference>
<evidence type="ECO:0000313" key="3">
    <source>
        <dbReference type="Proteomes" id="UP000278886"/>
    </source>
</evidence>
<keyword evidence="3" id="KW-1185">Reference proteome</keyword>
<dbReference type="SMART" id="SM00530">
    <property type="entry name" value="HTH_XRE"/>
    <property type="match status" value="1"/>
</dbReference>
<protein>
    <submittedName>
        <fullName evidence="2">XRE family transcriptional regulator</fullName>
    </submittedName>
</protein>
<dbReference type="EMBL" id="CP032630">
    <property type="protein sequence ID" value="AYF97384.1"/>
    <property type="molecule type" value="Genomic_DNA"/>
</dbReference>
<dbReference type="Gene3D" id="1.10.260.40">
    <property type="entry name" value="lambda repressor-like DNA-binding domains"/>
    <property type="match status" value="1"/>
</dbReference>
<name>A0A387B1I5_9MICO</name>
<feature type="domain" description="HTH cro/C1-type" evidence="1">
    <location>
        <begin position="23"/>
        <end position="66"/>
    </location>
</feature>
<dbReference type="KEGG" id="lyd:D7I47_03370"/>
<dbReference type="InterPro" id="IPR010982">
    <property type="entry name" value="Lambda_DNA-bd_dom_sf"/>
</dbReference>